<dbReference type="KEGG" id="cpas:Clopa_1121"/>
<dbReference type="PATRIC" id="fig|86416.3.peg.1119"/>
<dbReference type="OrthoDB" id="1893398at2"/>
<dbReference type="RefSeq" id="WP_015614440.1">
    <property type="nucleotide sequence ID" value="NC_021182.1"/>
</dbReference>
<dbReference type="Proteomes" id="UP000013523">
    <property type="component" value="Chromosome"/>
</dbReference>
<accession>R4JZ67</accession>
<evidence type="ECO:0000256" key="1">
    <source>
        <dbReference type="SAM" id="Coils"/>
    </source>
</evidence>
<name>R4JZ67_CLOPA</name>
<evidence type="ECO:0000313" key="2">
    <source>
        <dbReference type="EMBL" id="AGK96117.1"/>
    </source>
</evidence>
<keyword evidence="1" id="KW-0175">Coiled coil</keyword>
<keyword evidence="3" id="KW-1185">Reference proteome</keyword>
<dbReference type="HOGENOM" id="CLU_113224_0_0_9"/>
<sequence length="209" mass="24430">MIDKDIKQYYYNIYKNFYLNAGIMSCFVKSLPFVSAVNLSGLNVGTRVQLDISKIKALKTEDNLVILDIPAELGMEYAYKYRDKYTIIPDFNMVCHDFGIVKSKPLLEKLNLFSNISLRNNDRYMIILDSNRYRDIEINNVNEYNNQYEVTEEELPEVEMLEFLKINTVSYICNDNVKEDIAGYLNYLKANKITVNIEYVNLNKACENK</sequence>
<dbReference type="eggNOG" id="ENOG50342HF">
    <property type="taxonomic scope" value="Bacteria"/>
</dbReference>
<organism evidence="2 3">
    <name type="scientific">Clostridium pasteurianum BC1</name>
    <dbReference type="NCBI Taxonomy" id="86416"/>
    <lineage>
        <taxon>Bacteria</taxon>
        <taxon>Bacillati</taxon>
        <taxon>Bacillota</taxon>
        <taxon>Clostridia</taxon>
        <taxon>Eubacteriales</taxon>
        <taxon>Clostridiaceae</taxon>
        <taxon>Clostridium</taxon>
    </lineage>
</organism>
<gene>
    <name evidence="2" type="ORF">Clopa_1121</name>
</gene>
<evidence type="ECO:0000313" key="3">
    <source>
        <dbReference type="Proteomes" id="UP000013523"/>
    </source>
</evidence>
<dbReference type="STRING" id="86416.Clopa_1121"/>
<dbReference type="EMBL" id="CP003261">
    <property type="protein sequence ID" value="AGK96117.1"/>
    <property type="molecule type" value="Genomic_DNA"/>
</dbReference>
<dbReference type="AlphaFoldDB" id="R4JZ67"/>
<reference evidence="2 3" key="1">
    <citation type="submission" date="2012-01" db="EMBL/GenBank/DDBJ databases">
        <title>Complete sequence of chromosome of Clostridium pasteurianum BC1.</title>
        <authorList>
            <consortium name="US DOE Joint Genome Institute"/>
            <person name="Lucas S."/>
            <person name="Han J."/>
            <person name="Lapidus A."/>
            <person name="Cheng J.-F."/>
            <person name="Goodwin L."/>
            <person name="Pitluck S."/>
            <person name="Peters L."/>
            <person name="Mikhailova N."/>
            <person name="Teshima H."/>
            <person name="Detter J.C."/>
            <person name="Han C."/>
            <person name="Tapia R."/>
            <person name="Land M."/>
            <person name="Hauser L."/>
            <person name="Kyrpides N."/>
            <person name="Ivanova N."/>
            <person name="Pagani I."/>
            <person name="Dunn J."/>
            <person name="Taghavi S."/>
            <person name="Francis A."/>
            <person name="van der Lelie D."/>
            <person name="Woyke T."/>
        </authorList>
    </citation>
    <scope>NUCLEOTIDE SEQUENCE [LARGE SCALE GENOMIC DNA]</scope>
    <source>
        <strain evidence="2 3">BC1</strain>
    </source>
</reference>
<feature type="coiled-coil region" evidence="1">
    <location>
        <begin position="134"/>
        <end position="161"/>
    </location>
</feature>
<dbReference type="PROSITE" id="PS51257">
    <property type="entry name" value="PROKAR_LIPOPROTEIN"/>
    <property type="match status" value="1"/>
</dbReference>
<proteinExistence type="predicted"/>
<protein>
    <submittedName>
        <fullName evidence="2">Uncharacterized protein</fullName>
    </submittedName>
</protein>